<dbReference type="GO" id="GO:0051301">
    <property type="term" value="P:cell division"/>
    <property type="evidence" value="ECO:0007669"/>
    <property type="project" value="UniProtKB-KW"/>
</dbReference>
<dbReference type="GO" id="GO:0071555">
    <property type="term" value="P:cell wall organization"/>
    <property type="evidence" value="ECO:0007669"/>
    <property type="project" value="UniProtKB-KW"/>
</dbReference>
<feature type="binding site" evidence="13">
    <location>
        <begin position="150"/>
        <end position="151"/>
    </location>
    <ligand>
        <name>UDP-N-acetyl-alpha-D-muramoyl-L-alanyl-D-glutamate</name>
        <dbReference type="ChEBI" id="CHEBI:83900"/>
    </ligand>
</feature>
<dbReference type="NCBIfam" id="NF001126">
    <property type="entry name" value="PRK00139.1-4"/>
    <property type="match status" value="1"/>
</dbReference>
<dbReference type="InterPro" id="IPR000713">
    <property type="entry name" value="Mur_ligase_N"/>
</dbReference>
<feature type="binding site" evidence="13">
    <location>
        <position position="383"/>
    </location>
    <ligand>
        <name>meso-2,6-diaminopimelate</name>
        <dbReference type="ChEBI" id="CHEBI:57791"/>
    </ligand>
</feature>
<feature type="binding site" evidence="13">
    <location>
        <position position="177"/>
    </location>
    <ligand>
        <name>UDP-N-acetyl-alpha-D-muramoyl-L-alanyl-D-glutamate</name>
        <dbReference type="ChEBI" id="CHEBI:83900"/>
    </ligand>
</feature>
<keyword evidence="7 13" id="KW-0067">ATP-binding</keyword>
<dbReference type="GO" id="GO:0008360">
    <property type="term" value="P:regulation of cell shape"/>
    <property type="evidence" value="ECO:0007669"/>
    <property type="project" value="UniProtKB-KW"/>
</dbReference>
<keyword evidence="8 13" id="KW-0460">Magnesium</keyword>
<dbReference type="HAMAP" id="MF_00208">
    <property type="entry name" value="MurE"/>
    <property type="match status" value="1"/>
</dbReference>
<evidence type="ECO:0000256" key="13">
    <source>
        <dbReference type="HAMAP-Rule" id="MF_00208"/>
    </source>
</evidence>
<evidence type="ECO:0000256" key="2">
    <source>
        <dbReference type="ARBA" id="ARBA00005898"/>
    </source>
</evidence>
<keyword evidence="6 13" id="KW-0547">Nucleotide-binding</keyword>
<feature type="modified residue" description="N6-carboxylysine" evidence="13">
    <location>
        <position position="217"/>
    </location>
</feature>
<keyword evidence="3 13" id="KW-0963">Cytoplasm</keyword>
<evidence type="ECO:0000256" key="3">
    <source>
        <dbReference type="ARBA" id="ARBA00022490"/>
    </source>
</evidence>
<evidence type="ECO:0000256" key="6">
    <source>
        <dbReference type="ARBA" id="ARBA00022741"/>
    </source>
</evidence>
<dbReference type="Gene3D" id="3.40.1190.10">
    <property type="entry name" value="Mur-like, catalytic domain"/>
    <property type="match status" value="1"/>
</dbReference>
<dbReference type="InterPro" id="IPR036615">
    <property type="entry name" value="Mur_ligase_C_dom_sf"/>
</dbReference>
<evidence type="ECO:0000256" key="12">
    <source>
        <dbReference type="ARBA" id="ARBA00023316"/>
    </source>
</evidence>
<dbReference type="GO" id="GO:0005737">
    <property type="term" value="C:cytoplasm"/>
    <property type="evidence" value="ECO:0007669"/>
    <property type="project" value="UniProtKB-SubCell"/>
</dbReference>
<dbReference type="Pfam" id="PF01225">
    <property type="entry name" value="Mur_ligase"/>
    <property type="match status" value="1"/>
</dbReference>
<dbReference type="FunFam" id="3.40.1390.10:FF:000005">
    <property type="entry name" value="UDP-N-acetylmuramoyl-L-alanyl-D-glutamate--2,6-diaminopimelate ligase"/>
    <property type="match status" value="1"/>
</dbReference>
<evidence type="ECO:0000256" key="8">
    <source>
        <dbReference type="ARBA" id="ARBA00022842"/>
    </source>
</evidence>
<feature type="binding site" evidence="13">
    <location>
        <begin position="108"/>
        <end position="114"/>
    </location>
    <ligand>
        <name>ATP</name>
        <dbReference type="ChEBI" id="CHEBI:30616"/>
    </ligand>
</feature>
<evidence type="ECO:0000256" key="9">
    <source>
        <dbReference type="ARBA" id="ARBA00022960"/>
    </source>
</evidence>
<evidence type="ECO:0000256" key="10">
    <source>
        <dbReference type="ARBA" id="ARBA00022984"/>
    </source>
</evidence>
<dbReference type="Gene3D" id="3.40.1390.10">
    <property type="entry name" value="MurE/MurF, N-terminal domain"/>
    <property type="match status" value="1"/>
</dbReference>
<evidence type="ECO:0000256" key="1">
    <source>
        <dbReference type="ARBA" id="ARBA00004752"/>
    </source>
</evidence>
<dbReference type="NCBIfam" id="TIGR01085">
    <property type="entry name" value="murE"/>
    <property type="match status" value="1"/>
</dbReference>
<evidence type="ECO:0000256" key="5">
    <source>
        <dbReference type="ARBA" id="ARBA00022618"/>
    </source>
</evidence>
<dbReference type="GO" id="GO:0005524">
    <property type="term" value="F:ATP binding"/>
    <property type="evidence" value="ECO:0007669"/>
    <property type="project" value="UniProtKB-UniRule"/>
</dbReference>
<dbReference type="InterPro" id="IPR035911">
    <property type="entry name" value="MurE/MurF_N"/>
</dbReference>
<comment type="caution">
    <text evidence="13">Lacks conserved residue(s) required for the propagation of feature annotation.</text>
</comment>
<dbReference type="GO" id="GO:0008765">
    <property type="term" value="F:UDP-N-acetylmuramoylalanyl-D-glutamate-2,6-diaminopimelate ligase activity"/>
    <property type="evidence" value="ECO:0007669"/>
    <property type="project" value="UniProtKB-UniRule"/>
</dbReference>
<keyword evidence="4 13" id="KW-0436">Ligase</keyword>
<dbReference type="EC" id="6.3.2.13" evidence="13"/>
<feature type="binding site" evidence="13">
    <location>
        <position position="457"/>
    </location>
    <ligand>
        <name>meso-2,6-diaminopimelate</name>
        <dbReference type="ChEBI" id="CHEBI:57791"/>
    </ligand>
</feature>
<dbReference type="Pfam" id="PF08245">
    <property type="entry name" value="Mur_ligase_M"/>
    <property type="match status" value="1"/>
</dbReference>
<dbReference type="EMBL" id="CP018866">
    <property type="protein sequence ID" value="AST92146.1"/>
    <property type="molecule type" value="Genomic_DNA"/>
</dbReference>
<comment type="pathway">
    <text evidence="1 13 14">Cell wall biogenesis; peptidoglycan biosynthesis.</text>
</comment>
<dbReference type="PANTHER" id="PTHR23135:SF4">
    <property type="entry name" value="UDP-N-ACETYLMURAMOYL-L-ALANYL-D-GLUTAMATE--2,6-DIAMINOPIMELATE LIGASE MURE HOMOLOG, CHLOROPLASTIC"/>
    <property type="match status" value="1"/>
</dbReference>
<evidence type="ECO:0000256" key="14">
    <source>
        <dbReference type="RuleBase" id="RU004135"/>
    </source>
</evidence>
<evidence type="ECO:0000259" key="15">
    <source>
        <dbReference type="Pfam" id="PF01225"/>
    </source>
</evidence>
<feature type="domain" description="Mur ligase central" evidence="17">
    <location>
        <begin position="106"/>
        <end position="311"/>
    </location>
</feature>
<dbReference type="InterPro" id="IPR005761">
    <property type="entry name" value="UDP-N-AcMur-Glu-dNH2Pim_ligase"/>
</dbReference>
<dbReference type="KEGG" id="bcoh:BC6307_13065"/>
<protein>
    <recommendedName>
        <fullName evidence="13">UDP-N-acetylmuramoyl-L-alanyl-D-glutamate--2,6-diaminopimelate ligase</fullName>
        <ecNumber evidence="13">6.3.2.13</ecNumber>
    </recommendedName>
    <alternativeName>
        <fullName evidence="13">Meso-A2pm-adding enzyme</fullName>
    </alternativeName>
    <alternativeName>
        <fullName evidence="13">Meso-diaminopimelate-adding enzyme</fullName>
    </alternativeName>
    <alternativeName>
        <fullName evidence="13">UDP-MurNAc-L-Ala-D-Glu:meso-diaminopimelate ligase</fullName>
    </alternativeName>
    <alternativeName>
        <fullName evidence="13">UDP-MurNAc-tripeptide synthetase</fullName>
    </alternativeName>
    <alternativeName>
        <fullName evidence="13">UDP-N-acetylmuramyl-tripeptide synthetase</fullName>
    </alternativeName>
</protein>
<dbReference type="GO" id="GO:0000287">
    <property type="term" value="F:magnesium ion binding"/>
    <property type="evidence" value="ECO:0007669"/>
    <property type="project" value="UniProtKB-UniRule"/>
</dbReference>
<keyword evidence="11 13" id="KW-0131">Cell cycle</keyword>
<dbReference type="InterPro" id="IPR013221">
    <property type="entry name" value="Mur_ligase_cen"/>
</dbReference>
<feature type="binding site" evidence="13">
    <location>
        <position position="185"/>
    </location>
    <ligand>
        <name>UDP-N-acetyl-alpha-D-muramoyl-L-alanyl-D-glutamate</name>
        <dbReference type="ChEBI" id="CHEBI:83900"/>
    </ligand>
</feature>
<dbReference type="SUPFAM" id="SSF53244">
    <property type="entry name" value="MurD-like peptide ligases, peptide-binding domain"/>
    <property type="match status" value="1"/>
</dbReference>
<feature type="short sequence motif" description="Meso-diaminopimelate recognition motif" evidence="13">
    <location>
        <begin position="407"/>
        <end position="410"/>
    </location>
</feature>
<dbReference type="SUPFAM" id="SSF53623">
    <property type="entry name" value="MurD-like peptide ligases, catalytic domain"/>
    <property type="match status" value="1"/>
</dbReference>
<feature type="binding site" evidence="13">
    <location>
        <position position="149"/>
    </location>
    <ligand>
        <name>UDP-N-acetyl-alpha-D-muramoyl-L-alanyl-D-glutamate</name>
        <dbReference type="ChEBI" id="CHEBI:83900"/>
    </ligand>
</feature>
<dbReference type="AlphaFoldDB" id="A0A223KRT6"/>
<feature type="binding site" evidence="13">
    <location>
        <position position="30"/>
    </location>
    <ligand>
        <name>UDP-N-acetyl-alpha-D-muramoyl-L-alanyl-D-glutamate</name>
        <dbReference type="ChEBI" id="CHEBI:83900"/>
    </ligand>
</feature>
<dbReference type="Pfam" id="PF02875">
    <property type="entry name" value="Mur_ligase_C"/>
    <property type="match status" value="1"/>
</dbReference>
<keyword evidence="5 13" id="KW-0132">Cell division</keyword>
<feature type="domain" description="Mur ligase N-terminal catalytic" evidence="15">
    <location>
        <begin position="23"/>
        <end position="94"/>
    </location>
</feature>
<proteinExistence type="inferred from homology"/>
<feature type="binding site" evidence="13">
    <location>
        <position position="461"/>
    </location>
    <ligand>
        <name>meso-2,6-diaminopimelate</name>
        <dbReference type="ChEBI" id="CHEBI:57791"/>
    </ligand>
</feature>
<dbReference type="InterPro" id="IPR036565">
    <property type="entry name" value="Mur-like_cat_sf"/>
</dbReference>
<comment type="function">
    <text evidence="13">Catalyzes the addition of meso-diaminopimelic acid to the nucleotide precursor UDP-N-acetylmuramoyl-L-alanyl-D-glutamate (UMAG) in the biosynthesis of bacterial cell-wall peptidoglycan.</text>
</comment>
<feature type="binding site" evidence="13">
    <location>
        <begin position="407"/>
        <end position="410"/>
    </location>
    <ligand>
        <name>meso-2,6-diaminopimelate</name>
        <dbReference type="ChEBI" id="CHEBI:57791"/>
    </ligand>
</feature>
<dbReference type="STRING" id="1314751.GCA_001591425_02927"/>
<dbReference type="InterPro" id="IPR004101">
    <property type="entry name" value="Mur_ligase_C"/>
</dbReference>
<reference evidence="18 19" key="1">
    <citation type="submission" date="2016-12" db="EMBL/GenBank/DDBJ databases">
        <title>The whole genome sequencing and assembly of Bacillus cohnii DSM 6307T strain.</title>
        <authorList>
            <person name="Lee Y.-J."/>
            <person name="Yi H."/>
            <person name="Bahn Y.-S."/>
            <person name="Kim J.F."/>
            <person name="Lee D.-W."/>
        </authorList>
    </citation>
    <scope>NUCLEOTIDE SEQUENCE [LARGE SCALE GENOMIC DNA]</scope>
    <source>
        <strain evidence="18 19">DSM 6307</strain>
    </source>
</reference>
<dbReference type="SUPFAM" id="SSF63418">
    <property type="entry name" value="MurE/MurF N-terminal domain"/>
    <property type="match status" value="1"/>
</dbReference>
<evidence type="ECO:0000259" key="16">
    <source>
        <dbReference type="Pfam" id="PF02875"/>
    </source>
</evidence>
<gene>
    <name evidence="13" type="primary">murE</name>
    <name evidence="18" type="ORF">BC6307_13065</name>
</gene>
<organism evidence="18 19">
    <name type="scientific">Sutcliffiella cohnii</name>
    <dbReference type="NCBI Taxonomy" id="33932"/>
    <lineage>
        <taxon>Bacteria</taxon>
        <taxon>Bacillati</taxon>
        <taxon>Bacillota</taxon>
        <taxon>Bacilli</taxon>
        <taxon>Bacillales</taxon>
        <taxon>Bacillaceae</taxon>
        <taxon>Sutcliffiella</taxon>
    </lineage>
</organism>
<accession>A0A223KRT6</accession>
<dbReference type="NCBIfam" id="NF001124">
    <property type="entry name" value="PRK00139.1-2"/>
    <property type="match status" value="1"/>
</dbReference>
<dbReference type="RefSeq" id="WP_066417633.1">
    <property type="nucleotide sequence ID" value="NZ_CP018866.1"/>
</dbReference>
<keyword evidence="19" id="KW-1185">Reference proteome</keyword>
<keyword evidence="12 13" id="KW-0961">Cell wall biogenesis/degradation</keyword>
<comment type="cofactor">
    <cofactor evidence="13">
        <name>Mg(2+)</name>
        <dbReference type="ChEBI" id="CHEBI:18420"/>
    </cofactor>
</comment>
<sequence length="491" mass="54968">MNLNELVQHIHHYSISSENNPFITQLDNDSRTVKSGSLFFCIKGFTVDGHDYVQQAVANGAVAIIAEKPIKAEVPVVIVRDTNRALAIMADVFYGQPSHSLHVISVTGTNGKTTTSHYIDHIFRYHSKKTGMIGTIHIKIDDETYPVKNTTPDQLLLQQSLHKMKNKGVEMVVMEVSSHALDLGRVRGCDIDIAIFTNLSHDHLDYHHSMEEYRNAKGLLFSSLGNTYNIEKPKVAILNEDDTASEYYKKVSSAQILTYGIEKNSDFMAKNIRYTAEGTYFDLHYEGKISPVKLKLVGKFNVYNILAAITSCYVSKIPMETILKAIGTIKGVPGRFELVNEGQPFTVIVDYAHTPDSLENILKAAKQITTNRLICIVGCGGDRDRTKRPLMGRIAVERADWTIFTSDNPRTEKVEQIIADMESEVSNNKYEVIVDREKAIFHAMKSAQKGDCIIIAGKGHETYQVIGKEIISFDDRKVAKAAIKAKLRKQN</sequence>
<dbReference type="Proteomes" id="UP000215224">
    <property type="component" value="Chromosome"/>
</dbReference>
<keyword evidence="9 13" id="KW-0133">Cell shape</keyword>
<feature type="domain" description="Mur ligase C-terminal" evidence="16">
    <location>
        <begin position="334"/>
        <end position="459"/>
    </location>
</feature>
<keyword evidence="10 13" id="KW-0573">Peptidoglycan synthesis</keyword>
<comment type="subcellular location">
    <subcellularLocation>
        <location evidence="13 14">Cytoplasm</location>
    </subcellularLocation>
</comment>
<dbReference type="UniPathway" id="UPA00219"/>
<evidence type="ECO:0000313" key="18">
    <source>
        <dbReference type="EMBL" id="AST92146.1"/>
    </source>
</evidence>
<dbReference type="GO" id="GO:0009252">
    <property type="term" value="P:peptidoglycan biosynthetic process"/>
    <property type="evidence" value="ECO:0007669"/>
    <property type="project" value="UniProtKB-UniRule"/>
</dbReference>
<evidence type="ECO:0000256" key="4">
    <source>
        <dbReference type="ARBA" id="ARBA00022598"/>
    </source>
</evidence>
<dbReference type="PANTHER" id="PTHR23135">
    <property type="entry name" value="MUR LIGASE FAMILY MEMBER"/>
    <property type="match status" value="1"/>
</dbReference>
<comment type="similarity">
    <text evidence="2 13">Belongs to the MurCDEF family. MurE subfamily.</text>
</comment>
<evidence type="ECO:0000256" key="11">
    <source>
        <dbReference type="ARBA" id="ARBA00023306"/>
    </source>
</evidence>
<evidence type="ECO:0000256" key="7">
    <source>
        <dbReference type="ARBA" id="ARBA00022840"/>
    </source>
</evidence>
<dbReference type="Gene3D" id="3.90.190.20">
    <property type="entry name" value="Mur ligase, C-terminal domain"/>
    <property type="match status" value="1"/>
</dbReference>
<evidence type="ECO:0000259" key="17">
    <source>
        <dbReference type="Pfam" id="PF08245"/>
    </source>
</evidence>
<comment type="PTM">
    <text evidence="13">Carboxylation is probably crucial for Mg(2+) binding and, consequently, for the gamma-phosphate positioning of ATP.</text>
</comment>
<name>A0A223KRT6_9BACI</name>
<evidence type="ECO:0000313" key="19">
    <source>
        <dbReference type="Proteomes" id="UP000215224"/>
    </source>
</evidence>
<comment type="catalytic activity">
    <reaction evidence="13">
        <text>UDP-N-acetyl-alpha-D-muramoyl-L-alanyl-D-glutamate + meso-2,6-diaminopimelate + ATP = UDP-N-acetyl-alpha-D-muramoyl-L-alanyl-gamma-D-glutamyl-meso-2,6-diaminopimelate + ADP + phosphate + H(+)</text>
        <dbReference type="Rhea" id="RHEA:23676"/>
        <dbReference type="ChEBI" id="CHEBI:15378"/>
        <dbReference type="ChEBI" id="CHEBI:30616"/>
        <dbReference type="ChEBI" id="CHEBI:43474"/>
        <dbReference type="ChEBI" id="CHEBI:57791"/>
        <dbReference type="ChEBI" id="CHEBI:83900"/>
        <dbReference type="ChEBI" id="CHEBI:83905"/>
        <dbReference type="ChEBI" id="CHEBI:456216"/>
        <dbReference type="EC" id="6.3.2.13"/>
    </reaction>
</comment>